<comment type="caution">
    <text evidence="2">The sequence shown here is derived from an EMBL/GenBank/DDBJ whole genome shotgun (WGS) entry which is preliminary data.</text>
</comment>
<proteinExistence type="predicted"/>
<feature type="compositionally biased region" description="Low complexity" evidence="1">
    <location>
        <begin position="27"/>
        <end position="44"/>
    </location>
</feature>
<reference evidence="3" key="1">
    <citation type="journal article" date="2019" name="Int. J. Syst. Evol. Microbiol.">
        <title>The Global Catalogue of Microorganisms (GCM) 10K type strain sequencing project: providing services to taxonomists for standard genome sequencing and annotation.</title>
        <authorList>
            <consortium name="The Broad Institute Genomics Platform"/>
            <consortium name="The Broad Institute Genome Sequencing Center for Infectious Disease"/>
            <person name="Wu L."/>
            <person name="Ma J."/>
        </authorList>
    </citation>
    <scope>NUCLEOTIDE SEQUENCE [LARGE SCALE GENOMIC DNA]</scope>
    <source>
        <strain evidence="3">JCM 16923</strain>
    </source>
</reference>
<dbReference type="RefSeq" id="WP_344785007.1">
    <property type="nucleotide sequence ID" value="NZ_BAAAZW010000008.1"/>
</dbReference>
<dbReference type="SUPFAM" id="SSF52540">
    <property type="entry name" value="P-loop containing nucleoside triphosphate hydrolases"/>
    <property type="match status" value="1"/>
</dbReference>
<accession>A0ABP7PK70</accession>
<evidence type="ECO:0000256" key="1">
    <source>
        <dbReference type="SAM" id="MobiDB-lite"/>
    </source>
</evidence>
<dbReference type="InterPro" id="IPR027417">
    <property type="entry name" value="P-loop_NTPase"/>
</dbReference>
<evidence type="ECO:0000313" key="3">
    <source>
        <dbReference type="Proteomes" id="UP001418444"/>
    </source>
</evidence>
<evidence type="ECO:0000313" key="2">
    <source>
        <dbReference type="EMBL" id="GAA3966317.1"/>
    </source>
</evidence>
<sequence>MSDQNVQKQPATVAALRRKLAQMSEVSTGSTGSAADGSTSGSPVLPVPGPVAELLPRGGLVPGSVAAVSGAMTLPVALLAAASAAGATAALVGLPQLNLAMAADLGADLSRIAVVPATSPGTGGSAVDLLEVAAVLLDGIDLVLVGIDRVTPSRARVLTGRARRQSSTLMAVGPSGVWPGAAVRMDAQVAGYRHLPLRRNGYGRIGGLQVDIGVAGTGIVPRGVRCELVAPGIGEDGPLRLVAAAPHDNRLRVAN</sequence>
<dbReference type="Proteomes" id="UP001418444">
    <property type="component" value="Unassembled WGS sequence"/>
</dbReference>
<gene>
    <name evidence="2" type="ORF">GCM10022231_29000</name>
</gene>
<feature type="region of interest" description="Disordered" evidence="1">
    <location>
        <begin position="20"/>
        <end position="45"/>
    </location>
</feature>
<name>A0ABP7PK70_9ACTN</name>
<organism evidence="2 3">
    <name type="scientific">Gordonia caeni</name>
    <dbReference type="NCBI Taxonomy" id="1007097"/>
    <lineage>
        <taxon>Bacteria</taxon>
        <taxon>Bacillati</taxon>
        <taxon>Actinomycetota</taxon>
        <taxon>Actinomycetes</taxon>
        <taxon>Mycobacteriales</taxon>
        <taxon>Gordoniaceae</taxon>
        <taxon>Gordonia</taxon>
    </lineage>
</organism>
<protein>
    <submittedName>
        <fullName evidence="2">Uncharacterized protein</fullName>
    </submittedName>
</protein>
<dbReference type="EMBL" id="BAAAZW010000008">
    <property type="protein sequence ID" value="GAA3966317.1"/>
    <property type="molecule type" value="Genomic_DNA"/>
</dbReference>
<keyword evidence="3" id="KW-1185">Reference proteome</keyword>